<accession>A0ABP9TTP6</accession>
<dbReference type="NCBIfam" id="TIGR03083">
    <property type="entry name" value="maleylpyruvate isomerase family mycothiol-dependent enzyme"/>
    <property type="match status" value="1"/>
</dbReference>
<dbReference type="Pfam" id="PF11716">
    <property type="entry name" value="MDMPI_N"/>
    <property type="match status" value="1"/>
</dbReference>
<sequence>MALLQDLNGLAPTKWQTSSLCVGWDVHQVLAHLVDAACTTRLGFIGRLVASGFDFDKDNATGVTKELRADPQETLAAFAAVLGRTSTPPAPLATRLVEAFVHGEDIRRPLLIGRDYRAAHVATALAHHLKTGTKFGGGRETAEGSRLVGTDDEFSHGAGQEVRGPMIDLLLAVSGRPVQAGRLTGEGVPGFTARIAAGP</sequence>
<dbReference type="InterPro" id="IPR034660">
    <property type="entry name" value="DinB/YfiT-like"/>
</dbReference>
<dbReference type="InterPro" id="IPR024344">
    <property type="entry name" value="MDMPI_metal-binding"/>
</dbReference>
<feature type="domain" description="Mycothiol-dependent maleylpyruvate isomerase metal-binding" evidence="1">
    <location>
        <begin position="3"/>
        <end position="78"/>
    </location>
</feature>
<proteinExistence type="predicted"/>
<evidence type="ECO:0000313" key="2">
    <source>
        <dbReference type="EMBL" id="GAA5229057.1"/>
    </source>
</evidence>
<evidence type="ECO:0000259" key="1">
    <source>
        <dbReference type="Pfam" id="PF11716"/>
    </source>
</evidence>
<dbReference type="Proteomes" id="UP001501257">
    <property type="component" value="Unassembled WGS sequence"/>
</dbReference>
<dbReference type="GO" id="GO:0016853">
    <property type="term" value="F:isomerase activity"/>
    <property type="evidence" value="ECO:0007669"/>
    <property type="project" value="UniProtKB-KW"/>
</dbReference>
<evidence type="ECO:0000313" key="3">
    <source>
        <dbReference type="Proteomes" id="UP001501257"/>
    </source>
</evidence>
<protein>
    <submittedName>
        <fullName evidence="2">Maleylpyruvate isomerase family mycothiol-dependent enzyme</fullName>
    </submittedName>
</protein>
<keyword evidence="2" id="KW-0413">Isomerase</keyword>
<gene>
    <name evidence="2" type="ORF">GCM10025778_35960</name>
</gene>
<dbReference type="InterPro" id="IPR017517">
    <property type="entry name" value="Maleyloyr_isom"/>
</dbReference>
<dbReference type="EMBL" id="BAABLK010000093">
    <property type="protein sequence ID" value="GAA5229057.1"/>
    <property type="molecule type" value="Genomic_DNA"/>
</dbReference>
<name>A0ABP9TTP6_9MICC</name>
<comment type="caution">
    <text evidence="2">The sequence shown here is derived from an EMBL/GenBank/DDBJ whole genome shotgun (WGS) entry which is preliminary data.</text>
</comment>
<organism evidence="2 3">
    <name type="scientific">Paeniglutamicibacter antarcticus</name>
    <dbReference type="NCBI Taxonomy" id="494023"/>
    <lineage>
        <taxon>Bacteria</taxon>
        <taxon>Bacillati</taxon>
        <taxon>Actinomycetota</taxon>
        <taxon>Actinomycetes</taxon>
        <taxon>Micrococcales</taxon>
        <taxon>Micrococcaceae</taxon>
        <taxon>Paeniglutamicibacter</taxon>
    </lineage>
</organism>
<keyword evidence="3" id="KW-1185">Reference proteome</keyword>
<dbReference type="SUPFAM" id="SSF109854">
    <property type="entry name" value="DinB/YfiT-like putative metalloenzymes"/>
    <property type="match status" value="1"/>
</dbReference>
<dbReference type="Gene3D" id="1.20.120.450">
    <property type="entry name" value="dinb family like domain"/>
    <property type="match status" value="1"/>
</dbReference>
<reference evidence="3" key="1">
    <citation type="journal article" date="2019" name="Int. J. Syst. Evol. Microbiol.">
        <title>The Global Catalogue of Microorganisms (GCM) 10K type strain sequencing project: providing services to taxonomists for standard genome sequencing and annotation.</title>
        <authorList>
            <consortium name="The Broad Institute Genomics Platform"/>
            <consortium name="The Broad Institute Genome Sequencing Center for Infectious Disease"/>
            <person name="Wu L."/>
            <person name="Ma J."/>
        </authorList>
    </citation>
    <scope>NUCLEOTIDE SEQUENCE [LARGE SCALE GENOMIC DNA]</scope>
    <source>
        <strain evidence="3">JCM 18952</strain>
    </source>
</reference>